<keyword evidence="3 4" id="KW-0808">Transferase</keyword>
<evidence type="ECO:0000313" key="7">
    <source>
        <dbReference type="EMBL" id="OOS03500.1"/>
    </source>
</evidence>
<dbReference type="STRING" id="123822.B0188_06555"/>
<dbReference type="InterPro" id="IPR014030">
    <property type="entry name" value="Ketoacyl_synth_N"/>
</dbReference>
<dbReference type="Pfam" id="PF00109">
    <property type="entry name" value="ketoacyl-synt"/>
    <property type="match status" value="1"/>
</dbReference>
<dbReference type="OrthoDB" id="8607208at2"/>
<sequence>MSVYLNGSSYLQREPSVANVSQKRTAYQLGQRVELPYFNLFEQPLLSLSELYCLMDTQIEQTLTQAGWTKSELSQTPIFLGSTGYVIADCEYRLQHNQPLPNEYSLAVIGDYFRQRYQTEVYSLATSCTSSAQGIHYAVQMITQGECEKALIIGFESFNRLTFEHFHSMHLLAEHLPYLPLNDAKGIVLGEGLGCVALSNQPNPAFRAELLGTHSLTDNQNLTSTDERLFRQLIEQVLAKSHLHATQIAGVKVHSVGGQTDEMERQVLQDYFPHCDWIIPKTYLGHTLGATGAVETAFLQNCLLKGEMPRLQQNPSNLPLVLQSKLKNGYYLNYFLGFGGSNVGWVLHWEKNK</sequence>
<evidence type="ECO:0008006" key="9">
    <source>
        <dbReference type="Google" id="ProtNLM"/>
    </source>
</evidence>
<dbReference type="Proteomes" id="UP000190023">
    <property type="component" value="Unassembled WGS sequence"/>
</dbReference>
<feature type="domain" description="Beta-ketoacyl synthase C-terminal" evidence="6">
    <location>
        <begin position="208"/>
        <end position="310"/>
    </location>
</feature>
<dbReference type="GO" id="GO:0004315">
    <property type="term" value="F:3-oxoacyl-[acyl-carrier-protein] synthase activity"/>
    <property type="evidence" value="ECO:0007669"/>
    <property type="project" value="TreeGrafter"/>
</dbReference>
<comment type="similarity">
    <text evidence="2 4">Belongs to the thiolase-like superfamily. Beta-ketoacyl-ACP synthases family.</text>
</comment>
<dbReference type="InterPro" id="IPR014031">
    <property type="entry name" value="Ketoacyl_synth_C"/>
</dbReference>
<dbReference type="PANTHER" id="PTHR11712">
    <property type="entry name" value="POLYKETIDE SYNTHASE-RELATED"/>
    <property type="match status" value="1"/>
</dbReference>
<dbReference type="AlphaFoldDB" id="A0A1T0AZX1"/>
<accession>A0A1T0AZX1</accession>
<dbReference type="InterPro" id="IPR016039">
    <property type="entry name" value="Thiolase-like"/>
</dbReference>
<dbReference type="InterPro" id="IPR000794">
    <property type="entry name" value="Beta-ketoacyl_synthase"/>
</dbReference>
<comment type="caution">
    <text evidence="7">The sequence shown here is derived from an EMBL/GenBank/DDBJ whole genome shotgun (WGS) entry which is preliminary data.</text>
</comment>
<evidence type="ECO:0000256" key="3">
    <source>
        <dbReference type="ARBA" id="ARBA00022679"/>
    </source>
</evidence>
<keyword evidence="8" id="KW-1185">Reference proteome</keyword>
<organism evidence="7 8">
    <name type="scientific">[Haemophilus] felis</name>
    <dbReference type="NCBI Taxonomy" id="123822"/>
    <lineage>
        <taxon>Bacteria</taxon>
        <taxon>Pseudomonadati</taxon>
        <taxon>Pseudomonadota</taxon>
        <taxon>Gammaproteobacteria</taxon>
        <taxon>Pasteurellales</taxon>
        <taxon>Pasteurellaceae</taxon>
    </lineage>
</organism>
<evidence type="ECO:0000259" key="5">
    <source>
        <dbReference type="Pfam" id="PF00109"/>
    </source>
</evidence>
<evidence type="ECO:0000256" key="1">
    <source>
        <dbReference type="ARBA" id="ARBA00005194"/>
    </source>
</evidence>
<dbReference type="Gene3D" id="3.40.47.10">
    <property type="match status" value="1"/>
</dbReference>
<comment type="pathway">
    <text evidence="1">Lipid metabolism; fatty acid biosynthesis.</text>
</comment>
<evidence type="ECO:0000313" key="8">
    <source>
        <dbReference type="Proteomes" id="UP000190023"/>
    </source>
</evidence>
<dbReference type="PANTHER" id="PTHR11712:SF336">
    <property type="entry name" value="3-OXOACYL-[ACYL-CARRIER-PROTEIN] SYNTHASE, MITOCHONDRIAL"/>
    <property type="match status" value="1"/>
</dbReference>
<evidence type="ECO:0000256" key="2">
    <source>
        <dbReference type="ARBA" id="ARBA00008467"/>
    </source>
</evidence>
<dbReference type="GO" id="GO:0006633">
    <property type="term" value="P:fatty acid biosynthetic process"/>
    <property type="evidence" value="ECO:0007669"/>
    <property type="project" value="TreeGrafter"/>
</dbReference>
<proteinExistence type="inferred from homology"/>
<dbReference type="EMBL" id="MUYB01000026">
    <property type="protein sequence ID" value="OOS03500.1"/>
    <property type="molecule type" value="Genomic_DNA"/>
</dbReference>
<reference evidence="7 8" key="1">
    <citation type="submission" date="2017-02" db="EMBL/GenBank/DDBJ databases">
        <title>Draft genome sequence of Haemophilus felis CCUG 31170 type strain.</title>
        <authorList>
            <person name="Engstrom-Jakobsson H."/>
            <person name="Salva-Serra F."/>
            <person name="Thorell K."/>
            <person name="Gonzales-Siles L."/>
            <person name="Karlsson R."/>
            <person name="Boulund F."/>
            <person name="Engstrand L."/>
            <person name="Kristiansson E."/>
            <person name="Moore E."/>
        </authorList>
    </citation>
    <scope>NUCLEOTIDE SEQUENCE [LARGE SCALE GENOMIC DNA]</scope>
    <source>
        <strain evidence="7 8">CCUG 31170</strain>
    </source>
</reference>
<dbReference type="SUPFAM" id="SSF53901">
    <property type="entry name" value="Thiolase-like"/>
    <property type="match status" value="1"/>
</dbReference>
<evidence type="ECO:0000259" key="6">
    <source>
        <dbReference type="Pfam" id="PF02801"/>
    </source>
</evidence>
<evidence type="ECO:0000256" key="4">
    <source>
        <dbReference type="RuleBase" id="RU003694"/>
    </source>
</evidence>
<protein>
    <recommendedName>
        <fullName evidence="9">Beta-ketoacyl synthase</fullName>
    </recommendedName>
</protein>
<dbReference type="Pfam" id="PF02801">
    <property type="entry name" value="Ketoacyl-synt_C"/>
    <property type="match status" value="1"/>
</dbReference>
<feature type="domain" description="Beta-ketoacyl synthase-like N-terminal" evidence="5">
    <location>
        <begin position="49"/>
        <end position="199"/>
    </location>
</feature>
<name>A0A1T0AZX1_9PAST</name>
<gene>
    <name evidence="7" type="ORF">B0188_06555</name>
</gene>